<evidence type="ECO:0000313" key="2">
    <source>
        <dbReference type="RefSeq" id="XP_029645334.1"/>
    </source>
</evidence>
<reference evidence="2" key="1">
    <citation type="submission" date="2025-08" db="UniProtKB">
        <authorList>
            <consortium name="RefSeq"/>
        </authorList>
    </citation>
    <scope>IDENTIFICATION</scope>
</reference>
<name>A0A6P7T3M6_9MOLL</name>
<organism evidence="1 2">
    <name type="scientific">Octopus sinensis</name>
    <name type="common">East Asian common octopus</name>
    <dbReference type="NCBI Taxonomy" id="2607531"/>
    <lineage>
        <taxon>Eukaryota</taxon>
        <taxon>Metazoa</taxon>
        <taxon>Spiralia</taxon>
        <taxon>Lophotrochozoa</taxon>
        <taxon>Mollusca</taxon>
        <taxon>Cephalopoda</taxon>
        <taxon>Coleoidea</taxon>
        <taxon>Octopodiformes</taxon>
        <taxon>Octopoda</taxon>
        <taxon>Incirrata</taxon>
        <taxon>Octopodidae</taxon>
        <taxon>Octopus</taxon>
    </lineage>
</organism>
<proteinExistence type="predicted"/>
<gene>
    <name evidence="2" type="primary">LOC115219313</name>
</gene>
<dbReference type="RefSeq" id="XP_029645334.1">
    <property type="nucleotide sequence ID" value="XM_029789474.1"/>
</dbReference>
<evidence type="ECO:0000313" key="1">
    <source>
        <dbReference type="Proteomes" id="UP000515154"/>
    </source>
</evidence>
<sequence>MPVVLKSQSEMRWSARMDAVKRVRNYLDEIPQVLQDIVDNENEATETRNDANLLFNRILRHELFALLGFWNSVLTWIDRVQKRLQDPTVNFHYASLDLKGLCDYFIASREVLVADSLEEGLSTCRKWQKSCRRSQRVIHDVSIIDELTAKNNMRKTMNEAIDRLHKEMNARYSRLHDLDTKFGFLIDILFLRNGSFADPWACCNTFGNVYSNDIDATELFEEILDCRMLFAGREHLQISNPEELLQFIFQYGDESVFPNLRVAIQILLTVAVSIAGWERFSAS</sequence>
<dbReference type="Proteomes" id="UP000515154">
    <property type="component" value="Linkage group LG14"/>
</dbReference>
<keyword evidence="1" id="KW-1185">Reference proteome</keyword>
<protein>
    <submittedName>
        <fullName evidence="2">Uncharacterized protein LOC115219313</fullName>
    </submittedName>
</protein>
<dbReference type="KEGG" id="osn:115219313"/>
<dbReference type="AlphaFoldDB" id="A0A6P7T3M6"/>
<accession>A0A6P7T3M6</accession>